<comment type="similarity">
    <text evidence="2">Belongs to the COG4 family.</text>
</comment>
<dbReference type="Pfam" id="PF20662">
    <property type="entry name" value="COG4_C"/>
    <property type="match status" value="1"/>
</dbReference>
<dbReference type="InterPro" id="IPR013167">
    <property type="entry name" value="COG4_M"/>
</dbReference>
<gene>
    <name evidence="11" type="ORF">CMQ_100</name>
</gene>
<dbReference type="Gene3D" id="1.20.58.1970">
    <property type="match status" value="1"/>
</dbReference>
<feature type="compositionally biased region" description="Low complexity" evidence="9">
    <location>
        <begin position="59"/>
        <end position="73"/>
    </location>
</feature>
<sequence length="866" mass="91832">MSSTAASGRGGKKGAGGDVVVSGWSSFGTAASAADVRAVLAGLHEREAALRKKLQAETSGGISSSNSSSSSASERLSRDLVRLDVERATVGAQVVATRTMASSQLGRAATTAGRLSSTVRRLDLEKARVEATLRVAEQVAELRACVAGVVGSMGAPQDWEAAAGYLARASRIPAAIVASGFAAAVVPSVEVPDPPAATLEQARASLCGLFLREFERAAHDGDDARVTRFFKLFPLIGRTDVGLDVYGRYVCQGVAAAARTVMGTEAASATPSPFFYPNALAKLFAHISQIVEAHGALVERHYGPGQMGRVVARLQKEADVQGGIIIDAWGDRCHVDRRLTDAKSYPFSFLVQSFLAQQQRGSTSTTSNGNTGTSLGTSPRIGSPAVADVDGVSPRQSEDEGGVNMKEVDGLLSEIAVMLGRWSLYSRFLAMKSRPPDDTSDFPPLPPVIAQSVLQRKVAARLITPYNLLSTFFFRRSVEKAFQLEEMPAGLTLSMARPLDNTNAPYIISAVDDVMYIVSAVIQKAVSTLQRDVVVGVVPPVGRVLGSDFIGMVQRKMRDEAYPKPAVSGGFPPEDKIIAFVVLINSLDLAVEYLARIVSARMGVTPEEGGPTTAAEGGTTGSAAVAAGGPPPAVPSPTAPAVLAFLRESFSFAHEAAAVAAALAGLHASFATTAAELLGEGLQVLFGQVAKARLRPVLADTFRDADYGLAEADFLELADANDEDVDLLLELVPRRFAHGWDALMRPLARIMTPRTYAGLADQAARYLARVLEKRVWGYVGRASPHGAIRLERDLNGIVAAVARGNYGARELFAKTTQILMVANMDDDEWDELGGGATAADADDDDDIVWLLSDDERRRARNLVKRV</sequence>
<evidence type="ECO:0000256" key="5">
    <source>
        <dbReference type="ARBA" id="ARBA00022927"/>
    </source>
</evidence>
<feature type="compositionally biased region" description="Low complexity" evidence="9">
    <location>
        <begin position="605"/>
        <end position="628"/>
    </location>
</feature>
<evidence type="ECO:0000256" key="1">
    <source>
        <dbReference type="ARBA" id="ARBA00004395"/>
    </source>
</evidence>
<dbReference type="Pfam" id="PF08318">
    <property type="entry name" value="COG4_m"/>
    <property type="match status" value="1"/>
</dbReference>
<dbReference type="EMBL" id="GL629807">
    <property type="protein sequence ID" value="EFW99782.1"/>
    <property type="molecule type" value="Genomic_DNA"/>
</dbReference>
<keyword evidence="6" id="KW-0333">Golgi apparatus</keyword>
<organism evidence="12">
    <name type="scientific">Grosmannia clavigera (strain kw1407 / UAMH 11150)</name>
    <name type="common">Blue stain fungus</name>
    <name type="synonym">Graphiocladiella clavigera</name>
    <dbReference type="NCBI Taxonomy" id="655863"/>
    <lineage>
        <taxon>Eukaryota</taxon>
        <taxon>Fungi</taxon>
        <taxon>Dikarya</taxon>
        <taxon>Ascomycota</taxon>
        <taxon>Pezizomycotina</taxon>
        <taxon>Sordariomycetes</taxon>
        <taxon>Sordariomycetidae</taxon>
        <taxon>Ophiostomatales</taxon>
        <taxon>Ophiostomataceae</taxon>
        <taxon>Leptographium</taxon>
    </lineage>
</organism>
<reference evidence="11 12" key="1">
    <citation type="journal article" date="2011" name="Proc. Natl. Acad. Sci. U.S.A.">
        <title>Genome and transcriptome analyses of the mountain pine beetle-fungal symbiont Grosmannia clavigera, a lodgepole pine pathogen.</title>
        <authorList>
            <person name="DiGuistini S."/>
            <person name="Wang Y."/>
            <person name="Liao N.Y."/>
            <person name="Taylor G."/>
            <person name="Tanguay P."/>
            <person name="Feau N."/>
            <person name="Henrissat B."/>
            <person name="Chan S.K."/>
            <person name="Hesse-Orce U."/>
            <person name="Alamouti S.M."/>
            <person name="Tsui C.K.M."/>
            <person name="Docking R.T."/>
            <person name="Levasseur A."/>
            <person name="Haridas S."/>
            <person name="Robertson G."/>
            <person name="Birol I."/>
            <person name="Holt R.A."/>
            <person name="Marra M.A."/>
            <person name="Hamelin R.C."/>
            <person name="Hirst M."/>
            <person name="Jones S.J.M."/>
            <person name="Bohlmann J."/>
            <person name="Breuil C."/>
        </authorList>
    </citation>
    <scope>NUCLEOTIDE SEQUENCE [LARGE SCALE GENOMIC DNA]</scope>
    <source>
        <strain evidence="12">kw1407 / UAMH 11150</strain>
    </source>
</reference>
<evidence type="ECO:0000256" key="7">
    <source>
        <dbReference type="ARBA" id="ARBA00023136"/>
    </source>
</evidence>
<keyword evidence="5" id="KW-0653">Protein transport</keyword>
<accession>F0XR72</accession>
<dbReference type="SMART" id="SM00762">
    <property type="entry name" value="Cog4"/>
    <property type="match status" value="1"/>
</dbReference>
<keyword evidence="12" id="KW-1185">Reference proteome</keyword>
<dbReference type="InterPro" id="IPR048682">
    <property type="entry name" value="COG4"/>
</dbReference>
<evidence type="ECO:0000256" key="6">
    <source>
        <dbReference type="ARBA" id="ARBA00023034"/>
    </source>
</evidence>
<dbReference type="eggNOG" id="KOG0412">
    <property type="taxonomic scope" value="Eukaryota"/>
</dbReference>
<feature type="region of interest" description="Disordered" evidence="9">
    <location>
        <begin position="605"/>
        <end position="630"/>
    </location>
</feature>
<evidence type="ECO:0000259" key="10">
    <source>
        <dbReference type="SMART" id="SM00762"/>
    </source>
</evidence>
<feature type="domain" description="COG4 transport protein middle alpha-helical bundle" evidence="10">
    <location>
        <begin position="199"/>
        <end position="558"/>
    </location>
</feature>
<dbReference type="FunCoup" id="F0XR72">
    <property type="interactions" value="727"/>
</dbReference>
<evidence type="ECO:0000256" key="4">
    <source>
        <dbReference type="ARBA" id="ARBA00022448"/>
    </source>
</evidence>
<dbReference type="InterPro" id="IPR048684">
    <property type="entry name" value="COG4_C"/>
</dbReference>
<feature type="region of interest" description="Disordered" evidence="9">
    <location>
        <begin position="360"/>
        <end position="402"/>
    </location>
</feature>
<dbReference type="Pfam" id="PF20663">
    <property type="entry name" value="COG4_N"/>
    <property type="match status" value="1"/>
</dbReference>
<proteinExistence type="inferred from homology"/>
<comment type="subcellular location">
    <subcellularLocation>
        <location evidence="1">Golgi apparatus membrane</location>
        <topology evidence="1">Peripheral membrane protein</topology>
    </subcellularLocation>
</comment>
<protein>
    <recommendedName>
        <fullName evidence="3">Conserved oligomeric Golgi complex subunit 4</fullName>
    </recommendedName>
    <alternativeName>
        <fullName evidence="8">Component of oligomeric Golgi complex 4</fullName>
    </alternativeName>
</protein>
<dbReference type="GeneID" id="25973830"/>
<dbReference type="HOGENOM" id="CLU_014853_3_0_1"/>
<keyword evidence="7" id="KW-0472">Membrane</keyword>
<dbReference type="InterPro" id="IPR048680">
    <property type="entry name" value="COG4_N"/>
</dbReference>
<dbReference type="OrthoDB" id="47059at2759"/>
<dbReference type="STRING" id="655863.F0XR72"/>
<dbReference type="GO" id="GO:0015031">
    <property type="term" value="P:protein transport"/>
    <property type="evidence" value="ECO:0007669"/>
    <property type="project" value="UniProtKB-KW"/>
</dbReference>
<dbReference type="InParanoid" id="F0XR72"/>
<evidence type="ECO:0000313" key="11">
    <source>
        <dbReference type="EMBL" id="EFW99782.1"/>
    </source>
</evidence>
<keyword evidence="4" id="KW-0813">Transport</keyword>
<dbReference type="AlphaFoldDB" id="F0XR72"/>
<dbReference type="RefSeq" id="XP_014169197.1">
    <property type="nucleotide sequence ID" value="XM_014313722.1"/>
</dbReference>
<feature type="region of interest" description="Disordered" evidence="9">
    <location>
        <begin position="54"/>
        <end position="75"/>
    </location>
</feature>
<evidence type="ECO:0000256" key="8">
    <source>
        <dbReference type="ARBA" id="ARBA00031340"/>
    </source>
</evidence>
<name>F0XR72_GROCL</name>
<evidence type="ECO:0000256" key="2">
    <source>
        <dbReference type="ARBA" id="ARBA00009215"/>
    </source>
</evidence>
<feature type="compositionally biased region" description="Low complexity" evidence="9">
    <location>
        <begin position="361"/>
        <end position="378"/>
    </location>
</feature>
<evidence type="ECO:0000256" key="9">
    <source>
        <dbReference type="SAM" id="MobiDB-lite"/>
    </source>
</evidence>
<dbReference type="GO" id="GO:0000139">
    <property type="term" value="C:Golgi membrane"/>
    <property type="evidence" value="ECO:0007669"/>
    <property type="project" value="UniProtKB-SubCell"/>
</dbReference>
<evidence type="ECO:0000256" key="3">
    <source>
        <dbReference type="ARBA" id="ARBA00020975"/>
    </source>
</evidence>
<dbReference type="PANTHER" id="PTHR24016">
    <property type="entry name" value="CONSERVED OLIGOMERIC GOLGI COMPLEX SUBUNIT 4"/>
    <property type="match status" value="1"/>
</dbReference>
<evidence type="ECO:0000313" key="12">
    <source>
        <dbReference type="Proteomes" id="UP000007796"/>
    </source>
</evidence>
<dbReference type="Proteomes" id="UP000007796">
    <property type="component" value="Unassembled WGS sequence"/>
</dbReference>
<dbReference type="PANTHER" id="PTHR24016:SF0">
    <property type="entry name" value="CONSERVED OLIGOMERIC GOLGI COMPLEX SUBUNIT 4"/>
    <property type="match status" value="1"/>
</dbReference>